<protein>
    <submittedName>
        <fullName evidence="1">Uncharacterized protein</fullName>
    </submittedName>
</protein>
<organism evidence="1 2">
    <name type="scientific">Naganishia friedmannii</name>
    <dbReference type="NCBI Taxonomy" id="89922"/>
    <lineage>
        <taxon>Eukaryota</taxon>
        <taxon>Fungi</taxon>
        <taxon>Dikarya</taxon>
        <taxon>Basidiomycota</taxon>
        <taxon>Agaricomycotina</taxon>
        <taxon>Tremellomycetes</taxon>
        <taxon>Filobasidiales</taxon>
        <taxon>Filobasidiaceae</taxon>
        <taxon>Naganishia</taxon>
    </lineage>
</organism>
<name>A0ACC2VKY3_9TREE</name>
<evidence type="ECO:0000313" key="1">
    <source>
        <dbReference type="EMBL" id="KAJ9099740.1"/>
    </source>
</evidence>
<comment type="caution">
    <text evidence="1">The sequence shown here is derived from an EMBL/GenBank/DDBJ whole genome shotgun (WGS) entry which is preliminary data.</text>
</comment>
<keyword evidence="2" id="KW-1185">Reference proteome</keyword>
<reference evidence="1" key="1">
    <citation type="submission" date="2023-04" db="EMBL/GenBank/DDBJ databases">
        <title>Draft Genome sequencing of Naganishia species isolated from polar environments using Oxford Nanopore Technology.</title>
        <authorList>
            <person name="Leo P."/>
            <person name="Venkateswaran K."/>
        </authorList>
    </citation>
    <scope>NUCLEOTIDE SEQUENCE</scope>
    <source>
        <strain evidence="1">MNA-CCFEE 5423</strain>
    </source>
</reference>
<gene>
    <name evidence="1" type="ORF">QFC21_003737</name>
</gene>
<dbReference type="Proteomes" id="UP001227268">
    <property type="component" value="Unassembled WGS sequence"/>
</dbReference>
<sequence>MTAQDTSRDPQDVSPQHLTQADSPGPAAAEPFSPQAEVVSYSPSRPDIVYDCDFDQFLAYDFAATDEPTASATANTVAATLQDPITDFFASKDFHDWWTSELASGNLDFANCSGAVTAPTSLEAPAQLQPTFAPFLHYENATAGSLLAPVTDVAAAELPKTCRMEDIKARNTHSPDGFDGQGARLPAMPYPYTNNRLDNDISTIAALDDGYSSDEAPLAVVAESTVAEGDDTVDFTDIIRYYWKGGEFRDYIRTSDGNILISAEDMDERFYGARVALWTFWRLRKRGRVNQARIRAHLRYRGVGGVFGRMFWHLLTKKEQDTLHHADKKGILHKVKL</sequence>
<evidence type="ECO:0000313" key="2">
    <source>
        <dbReference type="Proteomes" id="UP001227268"/>
    </source>
</evidence>
<dbReference type="EMBL" id="JASBWT010000012">
    <property type="protein sequence ID" value="KAJ9099740.1"/>
    <property type="molecule type" value="Genomic_DNA"/>
</dbReference>
<proteinExistence type="predicted"/>
<accession>A0ACC2VKY3</accession>